<evidence type="ECO:0000256" key="1">
    <source>
        <dbReference type="SAM" id="MobiDB-lite"/>
    </source>
</evidence>
<feature type="transmembrane region" description="Helical" evidence="2">
    <location>
        <begin position="209"/>
        <end position="229"/>
    </location>
</feature>
<dbReference type="EMBL" id="KZ824863">
    <property type="protein sequence ID" value="RAH76610.1"/>
    <property type="molecule type" value="Genomic_DNA"/>
</dbReference>
<keyword evidence="2" id="KW-1133">Transmembrane helix</keyword>
<evidence type="ECO:0000313" key="3">
    <source>
        <dbReference type="EMBL" id="RAH76610.1"/>
    </source>
</evidence>
<dbReference type="AlphaFoldDB" id="A0A8T8WM35"/>
<organism evidence="3 4">
    <name type="scientific">Aspergillus japonicus CBS 114.51</name>
    <dbReference type="NCBI Taxonomy" id="1448312"/>
    <lineage>
        <taxon>Eukaryota</taxon>
        <taxon>Fungi</taxon>
        <taxon>Dikarya</taxon>
        <taxon>Ascomycota</taxon>
        <taxon>Pezizomycotina</taxon>
        <taxon>Eurotiomycetes</taxon>
        <taxon>Eurotiomycetidae</taxon>
        <taxon>Eurotiales</taxon>
        <taxon>Aspergillaceae</taxon>
        <taxon>Aspergillus</taxon>
        <taxon>Aspergillus subgen. Circumdati</taxon>
    </lineage>
</organism>
<accession>A0A8T8WM35</accession>
<dbReference type="RefSeq" id="XP_025522504.1">
    <property type="nucleotide sequence ID" value="XM_025674013.1"/>
</dbReference>
<reference evidence="3 4" key="1">
    <citation type="submission" date="2018-02" db="EMBL/GenBank/DDBJ databases">
        <title>The genomes of Aspergillus section Nigri reveals drivers in fungal speciation.</title>
        <authorList>
            <consortium name="DOE Joint Genome Institute"/>
            <person name="Vesth T.C."/>
            <person name="Nybo J."/>
            <person name="Theobald S."/>
            <person name="Brandl J."/>
            <person name="Frisvad J.C."/>
            <person name="Nielsen K.F."/>
            <person name="Lyhne E.K."/>
            <person name="Kogle M.E."/>
            <person name="Kuo A."/>
            <person name="Riley R."/>
            <person name="Clum A."/>
            <person name="Nolan M."/>
            <person name="Lipzen A."/>
            <person name="Salamov A."/>
            <person name="Henrissat B."/>
            <person name="Wiebenga A."/>
            <person name="De vries R.P."/>
            <person name="Grigoriev I.V."/>
            <person name="Mortensen U.H."/>
            <person name="Andersen M.R."/>
            <person name="Baker S.E."/>
        </authorList>
    </citation>
    <scope>NUCLEOTIDE SEQUENCE [LARGE SCALE GENOMIC DNA]</scope>
    <source>
        <strain evidence="3 4">CBS 114.51</strain>
    </source>
</reference>
<protein>
    <submittedName>
        <fullName evidence="3">Uncharacterized protein</fullName>
    </submittedName>
</protein>
<dbReference type="GeneID" id="37177705"/>
<sequence>MSSRSSEQVGGWDLSQFDEAAPVCVDGAASVLDADCGVDCDAQGDDGREEDHDHDLTDGQDDGPKDEPSDKSSDDRNEDQSDAQTDDHDNEPTDDAQTETTDTPTEDAHSDQPASTATHDDDFLHEVAQWHAYFQHEWHTHGGILRWMTNRALPAAGALALSMLRTTPAMYALHATHISSYLTTRDDDDDAAAWPLRFRFTDQLTEMEWMAALLIVLVLWHQHLFKLILHGYRTTRSGATLYLDVLGLLSCVFCMTGLNGWVVGQIYGLTFAIMHIHLLCLFALYDTAVWARECARGLRGQDDIVVDVVWDGEGDDDDEDEDDEDEDARRDLAMLLDFCHIEFHCPSMHRHKTLGT</sequence>
<keyword evidence="2" id="KW-0812">Transmembrane</keyword>
<name>A0A8T8WM35_ASPJA</name>
<dbReference type="OrthoDB" id="10266033at2759"/>
<feature type="region of interest" description="Disordered" evidence="1">
    <location>
        <begin position="36"/>
        <end position="118"/>
    </location>
</feature>
<proteinExistence type="predicted"/>
<keyword evidence="2" id="KW-0472">Membrane</keyword>
<feature type="transmembrane region" description="Helical" evidence="2">
    <location>
        <begin position="269"/>
        <end position="291"/>
    </location>
</feature>
<evidence type="ECO:0000256" key="2">
    <source>
        <dbReference type="SAM" id="Phobius"/>
    </source>
</evidence>
<dbReference type="Proteomes" id="UP000249497">
    <property type="component" value="Unassembled WGS sequence"/>
</dbReference>
<evidence type="ECO:0000313" key="4">
    <source>
        <dbReference type="Proteomes" id="UP000249497"/>
    </source>
</evidence>
<keyword evidence="4" id="KW-1185">Reference proteome</keyword>
<gene>
    <name evidence="3" type="ORF">BO86DRAFT_404470</name>
</gene>
<feature type="compositionally biased region" description="Basic and acidic residues" evidence="1">
    <location>
        <begin position="45"/>
        <end position="91"/>
    </location>
</feature>
<feature type="transmembrane region" description="Helical" evidence="2">
    <location>
        <begin position="241"/>
        <end position="263"/>
    </location>
</feature>